<proteinExistence type="predicted"/>
<dbReference type="AlphaFoldDB" id="A0A485LVP2"/>
<evidence type="ECO:0000256" key="1">
    <source>
        <dbReference type="SAM" id="Phobius"/>
    </source>
</evidence>
<accession>A0A485LVP2</accession>
<name>A0A485LVP2_9ZZZZ</name>
<dbReference type="EMBL" id="CAADRM010000035">
    <property type="protein sequence ID" value="VFU12228.1"/>
    <property type="molecule type" value="Genomic_DNA"/>
</dbReference>
<keyword evidence="1" id="KW-0472">Membrane</keyword>
<organism evidence="2">
    <name type="scientific">anaerobic digester metagenome</name>
    <dbReference type="NCBI Taxonomy" id="1263854"/>
    <lineage>
        <taxon>unclassified sequences</taxon>
        <taxon>metagenomes</taxon>
        <taxon>ecological metagenomes</taxon>
    </lineage>
</organism>
<feature type="transmembrane region" description="Helical" evidence="1">
    <location>
        <begin position="26"/>
        <end position="51"/>
    </location>
</feature>
<gene>
    <name evidence="2" type="ORF">SCFA_130033</name>
</gene>
<evidence type="ECO:0000313" key="2">
    <source>
        <dbReference type="EMBL" id="VFU12228.1"/>
    </source>
</evidence>
<sequence length="73" mass="8125">MGEDSAEAVIRRKGKRADLLFLKKSALFLFIQYIVIFAGTACALFFSLRLIGRSAVEGLGMLMHRRPSPGYSM</sequence>
<protein>
    <submittedName>
        <fullName evidence="2">Uncharacterized protein</fullName>
    </submittedName>
</protein>
<keyword evidence="1" id="KW-1133">Transmembrane helix</keyword>
<keyword evidence="1" id="KW-0812">Transmembrane</keyword>
<reference evidence="2" key="1">
    <citation type="submission" date="2019-03" db="EMBL/GenBank/DDBJ databases">
        <authorList>
            <person name="Hao L."/>
        </authorList>
    </citation>
    <scope>NUCLEOTIDE SEQUENCE</scope>
</reference>